<organism evidence="3 4">
    <name type="scientific">Azohydromonas lata</name>
    <dbReference type="NCBI Taxonomy" id="45677"/>
    <lineage>
        <taxon>Bacteria</taxon>
        <taxon>Pseudomonadati</taxon>
        <taxon>Pseudomonadota</taxon>
        <taxon>Betaproteobacteria</taxon>
        <taxon>Burkholderiales</taxon>
        <taxon>Sphaerotilaceae</taxon>
        <taxon>Azohydromonas</taxon>
    </lineage>
</organism>
<reference evidence="3 4" key="1">
    <citation type="submission" date="2023-11" db="EMBL/GenBank/DDBJ databases">
        <title>Draft genome of Azohydromonas lata strain H1 (DSM1123), a polyhydroxyalkanoate producer.</title>
        <authorList>
            <person name="Traversa D."/>
            <person name="D'Addabbo P."/>
            <person name="Pazzani C."/>
            <person name="Manzari C."/>
            <person name="Chiara M."/>
            <person name="Scrascia M."/>
        </authorList>
    </citation>
    <scope>NUCLEOTIDE SEQUENCE [LARGE SCALE GENOMIC DNA]</scope>
    <source>
        <strain evidence="3 4">H1</strain>
    </source>
</reference>
<comment type="similarity">
    <text evidence="1 2">Belongs to the cytochrome P450 family.</text>
</comment>
<keyword evidence="2" id="KW-0503">Monooxygenase</keyword>
<keyword evidence="2" id="KW-0349">Heme</keyword>
<dbReference type="InterPro" id="IPR001128">
    <property type="entry name" value="Cyt_P450"/>
</dbReference>
<dbReference type="PANTHER" id="PTHR46696">
    <property type="entry name" value="P450, PUTATIVE (EUROFUNG)-RELATED"/>
    <property type="match status" value="1"/>
</dbReference>
<proteinExistence type="inferred from homology"/>
<protein>
    <submittedName>
        <fullName evidence="3">Cytochrome P450</fullName>
    </submittedName>
</protein>
<dbReference type="Pfam" id="PF00067">
    <property type="entry name" value="p450"/>
    <property type="match status" value="1"/>
</dbReference>
<evidence type="ECO:0000313" key="4">
    <source>
        <dbReference type="Proteomes" id="UP001293718"/>
    </source>
</evidence>
<dbReference type="CDD" id="cd20625">
    <property type="entry name" value="CYP164-like"/>
    <property type="match status" value="1"/>
</dbReference>
<sequence>MSALLAPRASVAPFVDLEFLQDPYPAYQALREAGPIHWSEVFFGGAWLLTRHADVEAALRDPRLSACRTGGWVMRAAEPDARLDLTPMQRLFTRCLPFLDAPDHTRLRKVLQPAFRSDRVQALKPVTQALIDELLDEAGDSFDFMQKVARPLPARVIAKLMDVDASVYADFTAWSEDIAAFLGSVNPTQAEVRAAQRSVVTLAGYFERELLPRRRREPGDDLVSGLLAAQADGSVEDGAELLAQCAMLLFAGYETTRHLLGNAVHALLTHRDQWEMLRKAPELLPNAVRELLRHDTPVQWSGRRVAADFSLHGQRLRRGDLVIALVGAANRDPVRHARPDVLDVARASPGALAFGTGPHVCLGASLTQLETQIVLSTLLRRLPTLQLRGPIQRTQSPLYRGFTHLHVSA</sequence>
<dbReference type="Gene3D" id="1.10.630.10">
    <property type="entry name" value="Cytochrome P450"/>
    <property type="match status" value="1"/>
</dbReference>
<evidence type="ECO:0000313" key="3">
    <source>
        <dbReference type="EMBL" id="MDZ5455865.1"/>
    </source>
</evidence>
<dbReference type="RefSeq" id="WP_322464553.1">
    <property type="nucleotide sequence ID" value="NZ_JAXOJX010000004.1"/>
</dbReference>
<dbReference type="PANTHER" id="PTHR46696:SF1">
    <property type="entry name" value="CYTOCHROME P450 YJIB-RELATED"/>
    <property type="match status" value="1"/>
</dbReference>
<comment type="caution">
    <text evidence="3">The sequence shown here is derived from an EMBL/GenBank/DDBJ whole genome shotgun (WGS) entry which is preliminary data.</text>
</comment>
<dbReference type="Proteomes" id="UP001293718">
    <property type="component" value="Unassembled WGS sequence"/>
</dbReference>
<gene>
    <name evidence="3" type="ORF">SM757_04715</name>
</gene>
<evidence type="ECO:0000256" key="1">
    <source>
        <dbReference type="ARBA" id="ARBA00010617"/>
    </source>
</evidence>
<dbReference type="PROSITE" id="PS00086">
    <property type="entry name" value="CYTOCHROME_P450"/>
    <property type="match status" value="1"/>
</dbReference>
<evidence type="ECO:0000256" key="2">
    <source>
        <dbReference type="RuleBase" id="RU000461"/>
    </source>
</evidence>
<keyword evidence="2" id="KW-0408">Iron</keyword>
<dbReference type="EMBL" id="JAXOJX010000004">
    <property type="protein sequence ID" value="MDZ5455865.1"/>
    <property type="molecule type" value="Genomic_DNA"/>
</dbReference>
<keyword evidence="2" id="KW-0560">Oxidoreductase</keyword>
<dbReference type="InterPro" id="IPR017972">
    <property type="entry name" value="Cyt_P450_CS"/>
</dbReference>
<name>A0ABU5IB21_9BURK</name>
<dbReference type="SUPFAM" id="SSF48264">
    <property type="entry name" value="Cytochrome P450"/>
    <property type="match status" value="1"/>
</dbReference>
<accession>A0ABU5IB21</accession>
<dbReference type="PRINTS" id="PR00359">
    <property type="entry name" value="BP450"/>
</dbReference>
<dbReference type="InterPro" id="IPR002397">
    <property type="entry name" value="Cyt_P450_B"/>
</dbReference>
<keyword evidence="4" id="KW-1185">Reference proteome</keyword>
<keyword evidence="2" id="KW-0479">Metal-binding</keyword>
<dbReference type="InterPro" id="IPR036396">
    <property type="entry name" value="Cyt_P450_sf"/>
</dbReference>